<reference evidence="2" key="1">
    <citation type="submission" date="2022-10" db="EMBL/GenBank/DDBJ databases">
        <title>Culturing micro-colonial fungi from biological soil crusts in the Mojave desert and describing Neophaeococcomyces mojavensis, and introducing the new genera and species Taxawa tesnikishii.</title>
        <authorList>
            <person name="Kurbessoian T."/>
            <person name="Stajich J.E."/>
        </authorList>
    </citation>
    <scope>NUCLEOTIDE SEQUENCE</scope>
    <source>
        <strain evidence="2">TK_1</strain>
    </source>
</reference>
<organism evidence="2 3">
    <name type="scientific">Coniosporium apollinis</name>
    <dbReference type="NCBI Taxonomy" id="61459"/>
    <lineage>
        <taxon>Eukaryota</taxon>
        <taxon>Fungi</taxon>
        <taxon>Dikarya</taxon>
        <taxon>Ascomycota</taxon>
        <taxon>Pezizomycotina</taxon>
        <taxon>Dothideomycetes</taxon>
        <taxon>Dothideomycetes incertae sedis</taxon>
        <taxon>Coniosporium</taxon>
    </lineage>
</organism>
<feature type="region of interest" description="Disordered" evidence="1">
    <location>
        <begin position="340"/>
        <end position="366"/>
    </location>
</feature>
<accession>A0ABQ9NKM6</accession>
<evidence type="ECO:0000256" key="1">
    <source>
        <dbReference type="SAM" id="MobiDB-lite"/>
    </source>
</evidence>
<proteinExistence type="predicted"/>
<name>A0ABQ9NKM6_9PEZI</name>
<gene>
    <name evidence="2" type="ORF">H2201_007020</name>
</gene>
<comment type="caution">
    <text evidence="2">The sequence shown here is derived from an EMBL/GenBank/DDBJ whole genome shotgun (WGS) entry which is preliminary data.</text>
</comment>
<evidence type="ECO:0000313" key="3">
    <source>
        <dbReference type="Proteomes" id="UP001172684"/>
    </source>
</evidence>
<protein>
    <recommendedName>
        <fullName evidence="4">PiggyBac transposable element-derived protein domain-containing protein</fullName>
    </recommendedName>
</protein>
<feature type="region of interest" description="Disordered" evidence="1">
    <location>
        <begin position="1"/>
        <end position="75"/>
    </location>
</feature>
<evidence type="ECO:0008006" key="4">
    <source>
        <dbReference type="Google" id="ProtNLM"/>
    </source>
</evidence>
<keyword evidence="3" id="KW-1185">Reference proteome</keyword>
<sequence length="366" mass="42470">MPEPSESNNTNRQRTPEPATTPDLGGGLLPSTPRTDRRIKRLSRSRASTSARTEPYPRLQDASSRIYTDKDGSPQQVDTVAGNPGFFDEVSAGVLLWNITIHKDDVAHIPKGYSHNPTWYKLKKKSIIDWRNQWQHKLWSSDFFLKFVEMNVKPYTARKRMTDPAYNANFLSLSLFLRLSFRPTFPPRELYPLGFFEEDERDENRYLVPKAMVYYFRNMTITKANVSRHGRERPVGAPSYDDLPNLAKSQFWQHESRWTMATLMEIFGTLDRGVNLHAVWESDEWRQYATGIYTVACISTYKYRLKLDDEGKPLDDRLQVYKNIRSAPDYFFSKWPAVSEVPTGANPSSRNPRDLREADLDDIELP</sequence>
<dbReference type="Proteomes" id="UP001172684">
    <property type="component" value="Unassembled WGS sequence"/>
</dbReference>
<dbReference type="EMBL" id="JAPDRL010000067">
    <property type="protein sequence ID" value="KAJ9660274.1"/>
    <property type="molecule type" value="Genomic_DNA"/>
</dbReference>
<feature type="compositionally biased region" description="Polar residues" evidence="1">
    <location>
        <begin position="1"/>
        <end position="13"/>
    </location>
</feature>
<evidence type="ECO:0000313" key="2">
    <source>
        <dbReference type="EMBL" id="KAJ9660274.1"/>
    </source>
</evidence>